<sequence length="253" mass="27950">MSHDTIKSLRSRQLLYTQGMSADLALPAHLDVMGQAQRLARPVTFLRSSGEGAPVALWGGTPSVPLPPEWVVTDEDDLEDGAFFDHWLSIDARLLPVPLPGCLSLYEHSLEPLLLHDPEATLDMSGGTPLYAHPGIELPHINVLFRSGTPALQEWMAELLGETPAALLARSDIGAYRHPTLNGLDQRLRSAHPLWAGGVTAQLGGWAWGWPDEAWDTRESRGERLLLTTFERSEPWIEVWWTEHGLEGAAHLT</sequence>
<evidence type="ECO:0000313" key="1">
    <source>
        <dbReference type="EMBL" id="GGL13102.1"/>
    </source>
</evidence>
<name>A0ABQ2FP40_9DEIO</name>
<evidence type="ECO:0000313" key="2">
    <source>
        <dbReference type="Proteomes" id="UP000604341"/>
    </source>
</evidence>
<proteinExistence type="predicted"/>
<reference evidence="2" key="1">
    <citation type="journal article" date="2019" name="Int. J. Syst. Evol. Microbiol.">
        <title>The Global Catalogue of Microorganisms (GCM) 10K type strain sequencing project: providing services to taxonomists for standard genome sequencing and annotation.</title>
        <authorList>
            <consortium name="The Broad Institute Genomics Platform"/>
            <consortium name="The Broad Institute Genome Sequencing Center for Infectious Disease"/>
            <person name="Wu L."/>
            <person name="Ma J."/>
        </authorList>
    </citation>
    <scope>NUCLEOTIDE SEQUENCE [LARGE SCALE GENOMIC DNA]</scope>
    <source>
        <strain evidence="2">JCM 19173</strain>
    </source>
</reference>
<keyword evidence="2" id="KW-1185">Reference proteome</keyword>
<gene>
    <name evidence="1" type="ORF">GCM10010844_34870</name>
</gene>
<accession>A0ABQ2FP40</accession>
<dbReference type="Proteomes" id="UP000604341">
    <property type="component" value="Unassembled WGS sequence"/>
</dbReference>
<comment type="caution">
    <text evidence="1">The sequence shown here is derived from an EMBL/GenBank/DDBJ whole genome shotgun (WGS) entry which is preliminary data.</text>
</comment>
<dbReference type="EMBL" id="BMPE01000015">
    <property type="protein sequence ID" value="GGL13102.1"/>
    <property type="molecule type" value="Genomic_DNA"/>
</dbReference>
<organism evidence="1 2">
    <name type="scientific">Deinococcus radiotolerans</name>
    <dbReference type="NCBI Taxonomy" id="1309407"/>
    <lineage>
        <taxon>Bacteria</taxon>
        <taxon>Thermotogati</taxon>
        <taxon>Deinococcota</taxon>
        <taxon>Deinococci</taxon>
        <taxon>Deinococcales</taxon>
        <taxon>Deinococcaceae</taxon>
        <taxon>Deinococcus</taxon>
    </lineage>
</organism>
<protein>
    <submittedName>
        <fullName evidence="1">Uncharacterized protein</fullName>
    </submittedName>
</protein>